<name>A0A811SE35_9POAL</name>
<organism evidence="1 2">
    <name type="scientific">Miscanthus lutarioriparius</name>
    <dbReference type="NCBI Taxonomy" id="422564"/>
    <lineage>
        <taxon>Eukaryota</taxon>
        <taxon>Viridiplantae</taxon>
        <taxon>Streptophyta</taxon>
        <taxon>Embryophyta</taxon>
        <taxon>Tracheophyta</taxon>
        <taxon>Spermatophyta</taxon>
        <taxon>Magnoliopsida</taxon>
        <taxon>Liliopsida</taxon>
        <taxon>Poales</taxon>
        <taxon>Poaceae</taxon>
        <taxon>PACMAD clade</taxon>
        <taxon>Panicoideae</taxon>
        <taxon>Andropogonodae</taxon>
        <taxon>Andropogoneae</taxon>
        <taxon>Saccharinae</taxon>
        <taxon>Miscanthus</taxon>
    </lineage>
</organism>
<accession>A0A811SE35</accession>
<gene>
    <name evidence="1" type="ORF">NCGR_LOCUS62916</name>
</gene>
<dbReference type="EMBL" id="CAJGYO010000019">
    <property type="protein sequence ID" value="CAD6338818.1"/>
    <property type="molecule type" value="Genomic_DNA"/>
</dbReference>
<comment type="caution">
    <text evidence="1">The sequence shown here is derived from an EMBL/GenBank/DDBJ whole genome shotgun (WGS) entry which is preliminary data.</text>
</comment>
<dbReference type="AlphaFoldDB" id="A0A811SE35"/>
<sequence>MPRLRSLSNLLVHQFSARSCVGFDDKDEEVLRRGARIQRFDVVGSKLVDELQDEFAGGSGGGFCDSSYVDVM</sequence>
<keyword evidence="2" id="KW-1185">Reference proteome</keyword>
<evidence type="ECO:0000313" key="1">
    <source>
        <dbReference type="EMBL" id="CAD6338818.1"/>
    </source>
</evidence>
<protein>
    <submittedName>
        <fullName evidence="1">Uncharacterized protein</fullName>
    </submittedName>
</protein>
<evidence type="ECO:0000313" key="2">
    <source>
        <dbReference type="Proteomes" id="UP000604825"/>
    </source>
</evidence>
<reference evidence="1" key="1">
    <citation type="submission" date="2020-10" db="EMBL/GenBank/DDBJ databases">
        <authorList>
            <person name="Han B."/>
            <person name="Lu T."/>
            <person name="Zhao Q."/>
            <person name="Huang X."/>
            <person name="Zhao Y."/>
        </authorList>
    </citation>
    <scope>NUCLEOTIDE SEQUENCE</scope>
</reference>
<proteinExistence type="predicted"/>
<dbReference type="Proteomes" id="UP000604825">
    <property type="component" value="Unassembled WGS sequence"/>
</dbReference>